<dbReference type="GO" id="GO:0031965">
    <property type="term" value="C:nuclear membrane"/>
    <property type="evidence" value="ECO:0007669"/>
    <property type="project" value="UniProtKB-UniRule"/>
</dbReference>
<proteinExistence type="inferred from homology"/>
<keyword evidence="6 9" id="KW-0811">Translocation</keyword>
<reference evidence="11" key="1">
    <citation type="submission" date="2025-08" db="UniProtKB">
        <authorList>
            <consortium name="RefSeq"/>
        </authorList>
    </citation>
    <scope>IDENTIFICATION</scope>
    <source>
        <tissue evidence="11">Entire body</tissue>
    </source>
</reference>
<dbReference type="FunCoup" id="A0A1W4WWR0">
    <property type="interactions" value="2145"/>
</dbReference>
<dbReference type="PANTHER" id="PTHR13373">
    <property type="entry name" value="FROUNT PROTEIN-RELATED"/>
    <property type="match status" value="1"/>
</dbReference>
<dbReference type="GO" id="GO:0006606">
    <property type="term" value="P:protein import into nucleus"/>
    <property type="evidence" value="ECO:0007669"/>
    <property type="project" value="TreeGrafter"/>
</dbReference>
<evidence type="ECO:0000256" key="3">
    <source>
        <dbReference type="ARBA" id="ARBA00022448"/>
    </source>
</evidence>
<dbReference type="PANTHER" id="PTHR13373:SF21">
    <property type="entry name" value="NUCLEAR PORE COMPLEX PROTEIN NUP85"/>
    <property type="match status" value="1"/>
</dbReference>
<dbReference type="OrthoDB" id="17644at2759"/>
<evidence type="ECO:0000256" key="5">
    <source>
        <dbReference type="ARBA" id="ARBA00022927"/>
    </source>
</evidence>
<comment type="subunit">
    <text evidence="9">Component of the nuclear pore complex (NPC).</text>
</comment>
<dbReference type="KEGG" id="apln:108736598"/>
<accession>A0A1W4WWR0</accession>
<protein>
    <recommendedName>
        <fullName evidence="9">Nuclear pore complex protein Nup85</fullName>
    </recommendedName>
</protein>
<keyword evidence="3 9" id="KW-0813">Transport</keyword>
<dbReference type="InParanoid" id="A0A1W4WWR0"/>
<name>A0A1W4WWR0_AGRPL</name>
<dbReference type="GO" id="GO:0031080">
    <property type="term" value="C:nuclear pore outer ring"/>
    <property type="evidence" value="ECO:0007669"/>
    <property type="project" value="TreeGrafter"/>
</dbReference>
<comment type="function">
    <text evidence="9">Functions as a component of the nuclear pore complex (NPC).</text>
</comment>
<dbReference type="GO" id="GO:0045893">
    <property type="term" value="P:positive regulation of DNA-templated transcription"/>
    <property type="evidence" value="ECO:0007669"/>
    <property type="project" value="TreeGrafter"/>
</dbReference>
<evidence type="ECO:0000256" key="4">
    <source>
        <dbReference type="ARBA" id="ARBA00022816"/>
    </source>
</evidence>
<dbReference type="InterPro" id="IPR011502">
    <property type="entry name" value="Nucleoporin_Nup85"/>
</dbReference>
<evidence type="ECO:0000256" key="7">
    <source>
        <dbReference type="ARBA" id="ARBA00023132"/>
    </source>
</evidence>
<dbReference type="Pfam" id="PF07575">
    <property type="entry name" value="Nucleopor_Nup85"/>
    <property type="match status" value="1"/>
</dbReference>
<keyword evidence="9" id="KW-0472">Membrane</keyword>
<keyword evidence="8 9" id="KW-0539">Nucleus</keyword>
<dbReference type="RefSeq" id="XP_018324578.1">
    <property type="nucleotide sequence ID" value="XM_018469076.2"/>
</dbReference>
<keyword evidence="4 9" id="KW-0509">mRNA transport</keyword>
<dbReference type="Proteomes" id="UP000192223">
    <property type="component" value="Unplaced"/>
</dbReference>
<evidence type="ECO:0000256" key="2">
    <source>
        <dbReference type="ARBA" id="ARBA00005573"/>
    </source>
</evidence>
<dbReference type="STRING" id="224129.A0A1W4WWR0"/>
<evidence type="ECO:0000256" key="9">
    <source>
        <dbReference type="RuleBase" id="RU365073"/>
    </source>
</evidence>
<dbReference type="AlphaFoldDB" id="A0A1W4WWR0"/>
<keyword evidence="7 9" id="KW-0906">Nuclear pore complex</keyword>
<dbReference type="GO" id="GO:0017056">
    <property type="term" value="F:structural constituent of nuclear pore"/>
    <property type="evidence" value="ECO:0007669"/>
    <property type="project" value="TreeGrafter"/>
</dbReference>
<dbReference type="GO" id="GO:0006406">
    <property type="term" value="P:mRNA export from nucleus"/>
    <property type="evidence" value="ECO:0007669"/>
    <property type="project" value="TreeGrafter"/>
</dbReference>
<evidence type="ECO:0000313" key="11">
    <source>
        <dbReference type="RefSeq" id="XP_018324578.1"/>
    </source>
</evidence>
<evidence type="ECO:0000313" key="10">
    <source>
        <dbReference type="Proteomes" id="UP000192223"/>
    </source>
</evidence>
<evidence type="ECO:0000256" key="1">
    <source>
        <dbReference type="ARBA" id="ARBA00004567"/>
    </source>
</evidence>
<evidence type="ECO:0000256" key="6">
    <source>
        <dbReference type="ARBA" id="ARBA00023010"/>
    </source>
</evidence>
<organism evidence="10 11">
    <name type="scientific">Agrilus planipennis</name>
    <name type="common">Emerald ash borer</name>
    <name type="synonym">Agrilus marcopoli</name>
    <dbReference type="NCBI Taxonomy" id="224129"/>
    <lineage>
        <taxon>Eukaryota</taxon>
        <taxon>Metazoa</taxon>
        <taxon>Ecdysozoa</taxon>
        <taxon>Arthropoda</taxon>
        <taxon>Hexapoda</taxon>
        <taxon>Insecta</taxon>
        <taxon>Pterygota</taxon>
        <taxon>Neoptera</taxon>
        <taxon>Endopterygota</taxon>
        <taxon>Coleoptera</taxon>
        <taxon>Polyphaga</taxon>
        <taxon>Elateriformia</taxon>
        <taxon>Buprestoidea</taxon>
        <taxon>Buprestidae</taxon>
        <taxon>Agrilinae</taxon>
        <taxon>Agrilus</taxon>
    </lineage>
</organism>
<keyword evidence="5 9" id="KW-0653">Protein transport</keyword>
<keyword evidence="10" id="KW-1185">Reference proteome</keyword>
<gene>
    <name evidence="11" type="primary">LOC108736598</name>
</gene>
<evidence type="ECO:0000256" key="8">
    <source>
        <dbReference type="ARBA" id="ARBA00023242"/>
    </source>
</evidence>
<comment type="subcellular location">
    <subcellularLocation>
        <location evidence="1 9">Nucleus</location>
        <location evidence="1 9">Nuclear pore complex</location>
    </subcellularLocation>
</comment>
<dbReference type="GeneID" id="108736598"/>
<sequence length="641" mass="73197">MESTVRTFAIPNELCRRAGIAATWHSINNLGIFPSQSVNPSIPDRPSPYGPSEASVFNVRQDILLFEPILRKLVNESNGIFLNLQILTSGNVANLKQELLKVSHQYRSVIRACLENLQDEVARVDEHTSENMKNYITIFYSIECIWHLCEILFIENIPGSIVLPHLLEWVRFHFPKYERQATIYLNSDIDNIELDPDYWKTVIGCLLQGRVEVVRALLTLHSSANSPVFKLFDQTLKSMPIYNVYSGTSVTEFNLRWKHWLVDTQSKIDAKSFVSESHLNLMMKLAVGEELAWNQVQAQCEAWYELLASWLFFTEPTVKTFELGQFARRCIGRMGVRDHLRHLDQILLAALEADIFQVIKEIQHMSENGWFVSHLTDLLFHAGVLDTLDGTNEDLVAGRLRESFLIDYGVLMSSHHSLWQLGLSYLDHCPSDGLHVIQLLLQKLPLGTEVRVQKIVREALKRDLHPVAQSVCKVQGINCLRRGKMGNALSWALKSQDGYFTSYLADRFLRKYTTEGKLLCPDLLENLGSAMLSCDRLTFLSKYFEFHKVYALKDFKEAANIIISLMSSKLTPKYFWITLLTDALPLLESDEIVFSSNDTFMLLHCLEEKSKLPELQDKISLIRIAAARNLARALTTEAQAA</sequence>
<comment type="similarity">
    <text evidence="2 9">Belongs to the nucleoporin Nup85 family.</text>
</comment>